<dbReference type="SUPFAM" id="SSF47384">
    <property type="entry name" value="Homodimeric domain of signal transducing histidine kinase"/>
    <property type="match status" value="1"/>
</dbReference>
<evidence type="ECO:0000256" key="4">
    <source>
        <dbReference type="ARBA" id="ARBA00022679"/>
    </source>
</evidence>
<evidence type="ECO:0000259" key="7">
    <source>
        <dbReference type="PROSITE" id="PS50109"/>
    </source>
</evidence>
<dbReference type="Proteomes" id="UP000192907">
    <property type="component" value="Unassembled WGS sequence"/>
</dbReference>
<dbReference type="PROSITE" id="PS50109">
    <property type="entry name" value="HIS_KIN"/>
    <property type="match status" value="1"/>
</dbReference>
<comment type="catalytic activity">
    <reaction evidence="1">
        <text>ATP + protein L-histidine = ADP + protein N-phospho-L-histidine.</text>
        <dbReference type="EC" id="2.7.13.3"/>
    </reaction>
</comment>
<dbReference type="Pfam" id="PF01590">
    <property type="entry name" value="GAF"/>
    <property type="match status" value="1"/>
</dbReference>
<keyword evidence="6" id="KW-0902">Two-component regulatory system</keyword>
<dbReference type="PANTHER" id="PTHR43711:SF1">
    <property type="entry name" value="HISTIDINE KINASE 1"/>
    <property type="match status" value="1"/>
</dbReference>
<dbReference type="Gene3D" id="3.30.565.10">
    <property type="entry name" value="Histidine kinase-like ATPase, C-terminal domain"/>
    <property type="match status" value="1"/>
</dbReference>
<name>A0A1Y6CK67_9BACT</name>
<evidence type="ECO:0000256" key="3">
    <source>
        <dbReference type="ARBA" id="ARBA00022553"/>
    </source>
</evidence>
<proteinExistence type="predicted"/>
<accession>A0A1Y6CK67</accession>
<dbReference type="Gene3D" id="3.30.450.40">
    <property type="match status" value="1"/>
</dbReference>
<dbReference type="InterPro" id="IPR036890">
    <property type="entry name" value="HATPase_C_sf"/>
</dbReference>
<dbReference type="Gene3D" id="1.10.287.130">
    <property type="match status" value="1"/>
</dbReference>
<dbReference type="InterPro" id="IPR003018">
    <property type="entry name" value="GAF"/>
</dbReference>
<dbReference type="RefSeq" id="WP_132322637.1">
    <property type="nucleotide sequence ID" value="NZ_FWZT01000019.1"/>
</dbReference>
<dbReference type="InterPro" id="IPR029016">
    <property type="entry name" value="GAF-like_dom_sf"/>
</dbReference>
<dbReference type="InterPro" id="IPR003661">
    <property type="entry name" value="HisK_dim/P_dom"/>
</dbReference>
<dbReference type="SMART" id="SM00387">
    <property type="entry name" value="HATPase_c"/>
    <property type="match status" value="1"/>
</dbReference>
<dbReference type="CDD" id="cd00075">
    <property type="entry name" value="HATPase"/>
    <property type="match status" value="1"/>
</dbReference>
<sequence length="417" mass="46081">MDSIKIQETYSKFSQPDVGDDPLAYYRELTENLKLLHSTISSSFENFEDLLSSYLKVGTKIFQLETGIVSNIKGNIYEVIAVDSELPIENGAQLELETTYCRDVYHSQKTIAFPNVGADNILCQHPCYQSTNLESYISAPIWVDGEIFGTINFSSMKKKDRMFSTDQKDIIDLMAKNVGDFITKAKRTDQLMKAHQKINFFIGTVAHDLRNPLGAMDSYVELLQEADSLDEVQGHLPQLQQCTQNALKMVNELLPLMSMKSGTFTITPTRFALKNLLEGDAGLFHSRLDEKNLELVFNLPTSLTVCADADKLSRAFQNLISNAIKFSNPGGKIVIDHKILSGRVEISVADSGVGIPKEVIPKLFDESSSISTKGTGGEAGTGLGLPYVAEILKAHNSEIRVESEEGVGTTFRFDLAA</sequence>
<feature type="domain" description="Histidine kinase" evidence="7">
    <location>
        <begin position="204"/>
        <end position="417"/>
    </location>
</feature>
<protein>
    <recommendedName>
        <fullName evidence="2">histidine kinase</fullName>
        <ecNumber evidence="2">2.7.13.3</ecNumber>
    </recommendedName>
</protein>
<dbReference type="InterPro" id="IPR003594">
    <property type="entry name" value="HATPase_dom"/>
</dbReference>
<dbReference type="InterPro" id="IPR050736">
    <property type="entry name" value="Sensor_HK_Regulatory"/>
</dbReference>
<dbReference type="InterPro" id="IPR005467">
    <property type="entry name" value="His_kinase_dom"/>
</dbReference>
<evidence type="ECO:0000313" key="8">
    <source>
        <dbReference type="EMBL" id="SMF58179.1"/>
    </source>
</evidence>
<dbReference type="SMART" id="SM00388">
    <property type="entry name" value="HisKA"/>
    <property type="match status" value="1"/>
</dbReference>
<keyword evidence="4" id="KW-0808">Transferase</keyword>
<evidence type="ECO:0000256" key="1">
    <source>
        <dbReference type="ARBA" id="ARBA00000085"/>
    </source>
</evidence>
<dbReference type="FunFam" id="3.30.565.10:FF:000006">
    <property type="entry name" value="Sensor histidine kinase WalK"/>
    <property type="match status" value="1"/>
</dbReference>
<dbReference type="PANTHER" id="PTHR43711">
    <property type="entry name" value="TWO-COMPONENT HISTIDINE KINASE"/>
    <property type="match status" value="1"/>
</dbReference>
<evidence type="ECO:0000256" key="2">
    <source>
        <dbReference type="ARBA" id="ARBA00012438"/>
    </source>
</evidence>
<dbReference type="GO" id="GO:0000155">
    <property type="term" value="F:phosphorelay sensor kinase activity"/>
    <property type="evidence" value="ECO:0007669"/>
    <property type="project" value="InterPro"/>
</dbReference>
<dbReference type="InterPro" id="IPR004358">
    <property type="entry name" value="Sig_transdc_His_kin-like_C"/>
</dbReference>
<dbReference type="PRINTS" id="PR00344">
    <property type="entry name" value="BCTRLSENSOR"/>
</dbReference>
<dbReference type="SUPFAM" id="SSF55874">
    <property type="entry name" value="ATPase domain of HSP90 chaperone/DNA topoisomerase II/histidine kinase"/>
    <property type="match status" value="1"/>
</dbReference>
<dbReference type="AlphaFoldDB" id="A0A1Y6CK67"/>
<evidence type="ECO:0000256" key="5">
    <source>
        <dbReference type="ARBA" id="ARBA00022777"/>
    </source>
</evidence>
<keyword evidence="5 8" id="KW-0418">Kinase</keyword>
<gene>
    <name evidence="8" type="ORF">SAMN06296036_11973</name>
</gene>
<dbReference type="OrthoDB" id="9804645at2"/>
<dbReference type="EMBL" id="FWZT01000019">
    <property type="protein sequence ID" value="SMF58179.1"/>
    <property type="molecule type" value="Genomic_DNA"/>
</dbReference>
<dbReference type="STRING" id="1513793.SAMN06296036_11973"/>
<organism evidence="8 9">
    <name type="scientific">Pseudobacteriovorax antillogorgiicola</name>
    <dbReference type="NCBI Taxonomy" id="1513793"/>
    <lineage>
        <taxon>Bacteria</taxon>
        <taxon>Pseudomonadati</taxon>
        <taxon>Bdellovibrionota</taxon>
        <taxon>Oligoflexia</taxon>
        <taxon>Oligoflexales</taxon>
        <taxon>Pseudobacteriovoracaceae</taxon>
        <taxon>Pseudobacteriovorax</taxon>
    </lineage>
</organism>
<keyword evidence="9" id="KW-1185">Reference proteome</keyword>
<evidence type="ECO:0000256" key="6">
    <source>
        <dbReference type="ARBA" id="ARBA00023012"/>
    </source>
</evidence>
<reference evidence="9" key="1">
    <citation type="submission" date="2017-04" db="EMBL/GenBank/DDBJ databases">
        <authorList>
            <person name="Varghese N."/>
            <person name="Submissions S."/>
        </authorList>
    </citation>
    <scope>NUCLEOTIDE SEQUENCE [LARGE SCALE GENOMIC DNA]</scope>
    <source>
        <strain evidence="9">RKEM611</strain>
    </source>
</reference>
<dbReference type="CDD" id="cd00082">
    <property type="entry name" value="HisKA"/>
    <property type="match status" value="1"/>
</dbReference>
<dbReference type="Pfam" id="PF02518">
    <property type="entry name" value="HATPase_c"/>
    <property type="match status" value="1"/>
</dbReference>
<dbReference type="EC" id="2.7.13.3" evidence="2"/>
<evidence type="ECO:0000313" key="9">
    <source>
        <dbReference type="Proteomes" id="UP000192907"/>
    </source>
</evidence>
<keyword evidence="3" id="KW-0597">Phosphoprotein</keyword>
<dbReference type="InterPro" id="IPR036097">
    <property type="entry name" value="HisK_dim/P_sf"/>
</dbReference>
<dbReference type="SUPFAM" id="SSF55781">
    <property type="entry name" value="GAF domain-like"/>
    <property type="match status" value="1"/>
</dbReference>
<dbReference type="Pfam" id="PF00512">
    <property type="entry name" value="HisKA"/>
    <property type="match status" value="1"/>
</dbReference>